<evidence type="ECO:0000313" key="3">
    <source>
        <dbReference type="Proteomes" id="UP000070433"/>
    </source>
</evidence>
<dbReference type="RefSeq" id="WP_061497925.1">
    <property type="nucleotide sequence ID" value="NZ_CP010951.1"/>
</dbReference>
<proteinExistence type="predicted"/>
<dbReference type="AlphaFoldDB" id="A0A127JSK5"/>
<name>A0A127JSK5_9BURK</name>
<organism evidence="2 3">
    <name type="scientific">Ramlibacter tataouinensis</name>
    <dbReference type="NCBI Taxonomy" id="94132"/>
    <lineage>
        <taxon>Bacteria</taxon>
        <taxon>Pseudomonadati</taxon>
        <taxon>Pseudomonadota</taxon>
        <taxon>Betaproteobacteria</taxon>
        <taxon>Burkholderiales</taxon>
        <taxon>Comamonadaceae</taxon>
        <taxon>Ramlibacter</taxon>
    </lineage>
</organism>
<evidence type="ECO:0000313" key="2">
    <source>
        <dbReference type="EMBL" id="AMO22883.1"/>
    </source>
</evidence>
<reference evidence="2 3" key="1">
    <citation type="journal article" date="2014" name="Int. J. Syst. Evol. Microbiol.">
        <title>Ramlibacter solisilvae sp. nov., isolated from forest soil, and emended description of the genus Ramlibacter.</title>
        <authorList>
            <person name="Lee H.J."/>
            <person name="Lee S.H."/>
            <person name="Lee S.S."/>
            <person name="Lee J.S."/>
            <person name="Kim Y."/>
            <person name="Kim S.C."/>
            <person name="Jeon C.O."/>
        </authorList>
    </citation>
    <scope>NUCLEOTIDE SEQUENCE [LARGE SCALE GENOMIC DNA]</scope>
    <source>
        <strain evidence="2 3">5-10</strain>
    </source>
</reference>
<dbReference type="Proteomes" id="UP000070433">
    <property type="component" value="Chromosome"/>
</dbReference>
<gene>
    <name evidence="2" type="ORF">UC35_08245</name>
</gene>
<accession>A0A127JSK5</accession>
<feature type="transmembrane region" description="Helical" evidence="1">
    <location>
        <begin position="35"/>
        <end position="56"/>
    </location>
</feature>
<keyword evidence="3" id="KW-1185">Reference proteome</keyword>
<sequence length="72" mass="7645">MHSHRYYHLALALLLLCALAALVLAGITVMGMELTAGVAAGAFVVAGVLFAAMAFVHDALRTARWDAGHRLR</sequence>
<dbReference type="EMBL" id="CP010951">
    <property type="protein sequence ID" value="AMO22883.1"/>
    <property type="molecule type" value="Genomic_DNA"/>
</dbReference>
<evidence type="ECO:0000256" key="1">
    <source>
        <dbReference type="SAM" id="Phobius"/>
    </source>
</evidence>
<keyword evidence="1" id="KW-0472">Membrane</keyword>
<protein>
    <submittedName>
        <fullName evidence="2">Uncharacterized protein</fullName>
    </submittedName>
</protein>
<keyword evidence="1" id="KW-1133">Transmembrane helix</keyword>
<keyword evidence="1" id="KW-0812">Transmembrane</keyword>